<sequence>MDDPTDPYDLRRFVDAQEPVMSQVKDELRAERKRSHWMWFIFPQVEGLGSSRMARRYAVASRGEADAYLRHPVLGPRLRECTELANGIDARSATEVFGSPDDRKFRSSMTLFEAVADDPAPFETALERYYGGDRDEKTLQFLGE</sequence>
<evidence type="ECO:0008006" key="3">
    <source>
        <dbReference type="Google" id="ProtNLM"/>
    </source>
</evidence>
<reference evidence="1" key="2">
    <citation type="submission" date="2020-09" db="EMBL/GenBank/DDBJ databases">
        <authorList>
            <person name="Sun Q."/>
            <person name="Ohkuma M."/>
        </authorList>
    </citation>
    <scope>NUCLEOTIDE SEQUENCE</scope>
    <source>
        <strain evidence="1">JCM 14359</strain>
    </source>
</reference>
<keyword evidence="2" id="KW-1185">Reference proteome</keyword>
<evidence type="ECO:0000313" key="2">
    <source>
        <dbReference type="Proteomes" id="UP000653099"/>
    </source>
</evidence>
<dbReference type="Proteomes" id="UP000653099">
    <property type="component" value="Unassembled WGS sequence"/>
</dbReference>
<dbReference type="SUPFAM" id="SSF140736">
    <property type="entry name" value="Rv1873-like"/>
    <property type="match status" value="1"/>
</dbReference>
<dbReference type="AlphaFoldDB" id="A0A830EAC4"/>
<dbReference type="Gene3D" id="1.25.40.380">
    <property type="entry name" value="Protein of unknown function DUF1810"/>
    <property type="match status" value="1"/>
</dbReference>
<dbReference type="RefSeq" id="WP_188786833.1">
    <property type="nucleotide sequence ID" value="NZ_BMOC01000008.1"/>
</dbReference>
<dbReference type="PIRSF" id="PIRSF008546">
    <property type="entry name" value="UCP008546"/>
    <property type="match status" value="1"/>
</dbReference>
<evidence type="ECO:0000313" key="1">
    <source>
        <dbReference type="EMBL" id="GGJ06561.1"/>
    </source>
</evidence>
<protein>
    <recommendedName>
        <fullName evidence="3">DUF1810 domain-containing protein</fullName>
    </recommendedName>
</protein>
<accession>A0A830EAC4</accession>
<organism evidence="1 2">
    <name type="scientific">Halobellus salinus</name>
    <dbReference type="NCBI Taxonomy" id="931585"/>
    <lineage>
        <taxon>Archaea</taxon>
        <taxon>Methanobacteriati</taxon>
        <taxon>Methanobacteriota</taxon>
        <taxon>Stenosarchaea group</taxon>
        <taxon>Halobacteria</taxon>
        <taxon>Halobacteriales</taxon>
        <taxon>Haloferacaceae</taxon>
        <taxon>Halobellus</taxon>
    </lineage>
</organism>
<reference evidence="1" key="1">
    <citation type="journal article" date="2014" name="Int. J. Syst. Evol. Microbiol.">
        <title>Complete genome sequence of Corynebacterium casei LMG S-19264T (=DSM 44701T), isolated from a smear-ripened cheese.</title>
        <authorList>
            <consortium name="US DOE Joint Genome Institute (JGI-PGF)"/>
            <person name="Walter F."/>
            <person name="Albersmeier A."/>
            <person name="Kalinowski J."/>
            <person name="Ruckert C."/>
        </authorList>
    </citation>
    <scope>NUCLEOTIDE SEQUENCE</scope>
    <source>
        <strain evidence="1">JCM 14359</strain>
    </source>
</reference>
<name>A0A830EAC4_9EURY</name>
<dbReference type="Pfam" id="PF08837">
    <property type="entry name" value="DUF1810"/>
    <property type="match status" value="1"/>
</dbReference>
<proteinExistence type="predicted"/>
<gene>
    <name evidence="1" type="ORF">GCM10008995_15570</name>
</gene>
<comment type="caution">
    <text evidence="1">The sequence shown here is derived from an EMBL/GenBank/DDBJ whole genome shotgun (WGS) entry which is preliminary data.</text>
</comment>
<dbReference type="InterPro" id="IPR036287">
    <property type="entry name" value="Rv1873-like_sf"/>
</dbReference>
<dbReference type="EMBL" id="BMOC01000008">
    <property type="protein sequence ID" value="GGJ06561.1"/>
    <property type="molecule type" value="Genomic_DNA"/>
</dbReference>
<dbReference type="OrthoDB" id="262204at2157"/>
<dbReference type="InterPro" id="IPR014937">
    <property type="entry name" value="DUF1810"/>
</dbReference>